<accession>A0A9P3H7L6</accession>
<gene>
    <name evidence="1" type="ORF">EMPS_03873</name>
</gene>
<keyword evidence="2" id="KW-1185">Reference proteome</keyword>
<reference evidence="1" key="2">
    <citation type="journal article" date="2022" name="Microbiol. Resour. Announc.">
        <title>Whole-Genome Sequence of Entomortierella parvispora E1425, a Mucoromycotan Fungus Associated with Burkholderiaceae-Related Endosymbiotic Bacteria.</title>
        <authorList>
            <person name="Herlambang A."/>
            <person name="Guo Y."/>
            <person name="Takashima Y."/>
            <person name="Narisawa K."/>
            <person name="Ohta H."/>
            <person name="Nishizawa T."/>
        </authorList>
    </citation>
    <scope>NUCLEOTIDE SEQUENCE</scope>
    <source>
        <strain evidence="1">E1425</strain>
    </source>
</reference>
<name>A0A9P3H7L6_9FUNG</name>
<reference evidence="1" key="1">
    <citation type="submission" date="2021-11" db="EMBL/GenBank/DDBJ databases">
        <authorList>
            <person name="Herlambang A."/>
            <person name="Guo Y."/>
            <person name="Takashima Y."/>
            <person name="Nishizawa T."/>
        </authorList>
    </citation>
    <scope>NUCLEOTIDE SEQUENCE</scope>
    <source>
        <strain evidence="1">E1425</strain>
    </source>
</reference>
<sequence>MFSISASIVQQSSCPIGLGLCLYSSRSSPSFPSLPLFSSTTQIFLDSSSHNKSPVAQTPTPPILQLFMTSLLPKPPCSTFLGSEGTFNSTTTDLHEVMGQLLTTKQQIQQIEQDLHAIRLQTNLQHQLQALAKSQIESTQTCQKLNEDLFELLSTPPALDYEEYEEPPPFTPKFKGLEGTMSFEVFASKLITQRARYPVALGKDVDLIHYAFSSMEGPPSRFLATYINKERIDPEGILTDFNVFLEEFGLWLGNQLH</sequence>
<dbReference type="Proteomes" id="UP000827284">
    <property type="component" value="Unassembled WGS sequence"/>
</dbReference>
<evidence type="ECO:0000313" key="1">
    <source>
        <dbReference type="EMBL" id="GJJ71523.1"/>
    </source>
</evidence>
<dbReference type="EMBL" id="BQFW01000005">
    <property type="protein sequence ID" value="GJJ71523.1"/>
    <property type="molecule type" value="Genomic_DNA"/>
</dbReference>
<organism evidence="1 2">
    <name type="scientific">Entomortierella parvispora</name>
    <dbReference type="NCBI Taxonomy" id="205924"/>
    <lineage>
        <taxon>Eukaryota</taxon>
        <taxon>Fungi</taxon>
        <taxon>Fungi incertae sedis</taxon>
        <taxon>Mucoromycota</taxon>
        <taxon>Mortierellomycotina</taxon>
        <taxon>Mortierellomycetes</taxon>
        <taxon>Mortierellales</taxon>
        <taxon>Mortierellaceae</taxon>
        <taxon>Entomortierella</taxon>
    </lineage>
</organism>
<dbReference type="AlphaFoldDB" id="A0A9P3H7L6"/>
<evidence type="ECO:0000313" key="2">
    <source>
        <dbReference type="Proteomes" id="UP000827284"/>
    </source>
</evidence>
<proteinExistence type="predicted"/>
<comment type="caution">
    <text evidence="1">The sequence shown here is derived from an EMBL/GenBank/DDBJ whole genome shotgun (WGS) entry which is preliminary data.</text>
</comment>
<protein>
    <submittedName>
        <fullName evidence="1">Uncharacterized protein</fullName>
    </submittedName>
</protein>